<evidence type="ECO:0000256" key="4">
    <source>
        <dbReference type="SAM" id="SignalP"/>
    </source>
</evidence>
<dbReference type="GO" id="GO:0006952">
    <property type="term" value="P:defense response"/>
    <property type="evidence" value="ECO:0007669"/>
    <property type="project" value="UniProtKB-KW"/>
</dbReference>
<evidence type="ECO:0000259" key="5">
    <source>
        <dbReference type="Pfam" id="PF18052"/>
    </source>
</evidence>
<dbReference type="AlphaFoldDB" id="A0A6A6N835"/>
<evidence type="ECO:0000313" key="6">
    <source>
        <dbReference type="EMBL" id="KAF2322331.1"/>
    </source>
</evidence>
<sequence>MKAAVGGAFLSAFLQVLFGRMASREVVDFFKNRRLNDGLLKKMKTTLISVKSLDDAEEKEITKPAVKQWLEELKIAVYEADDVLDEIAYEALRSEIEAES</sequence>
<dbReference type="Proteomes" id="UP000467840">
    <property type="component" value="Chromosome 11"/>
</dbReference>
<feature type="domain" description="Disease resistance N-terminal" evidence="5">
    <location>
        <begin position="9"/>
        <end position="95"/>
    </location>
</feature>
<reference evidence="6 7" key="1">
    <citation type="journal article" date="2020" name="Mol. Plant">
        <title>The Chromosome-Based Rubber Tree Genome Provides New Insights into Spurge Genome Evolution and Rubber Biosynthesis.</title>
        <authorList>
            <person name="Liu J."/>
            <person name="Shi C."/>
            <person name="Shi C.C."/>
            <person name="Li W."/>
            <person name="Zhang Q.J."/>
            <person name="Zhang Y."/>
            <person name="Li K."/>
            <person name="Lu H.F."/>
            <person name="Shi C."/>
            <person name="Zhu S.T."/>
            <person name="Xiao Z.Y."/>
            <person name="Nan H."/>
            <person name="Yue Y."/>
            <person name="Zhu X.G."/>
            <person name="Wu Y."/>
            <person name="Hong X.N."/>
            <person name="Fan G.Y."/>
            <person name="Tong Y."/>
            <person name="Zhang D."/>
            <person name="Mao C.L."/>
            <person name="Liu Y.L."/>
            <person name="Hao S.J."/>
            <person name="Liu W.Q."/>
            <person name="Lv M.Q."/>
            <person name="Zhang H.B."/>
            <person name="Liu Y."/>
            <person name="Hu-Tang G.R."/>
            <person name="Wang J.P."/>
            <person name="Wang J.H."/>
            <person name="Sun Y.H."/>
            <person name="Ni S.B."/>
            <person name="Chen W.B."/>
            <person name="Zhang X.C."/>
            <person name="Jiao Y.N."/>
            <person name="Eichler E.E."/>
            <person name="Li G.H."/>
            <person name="Liu X."/>
            <person name="Gao L.Z."/>
        </authorList>
    </citation>
    <scope>NUCLEOTIDE SEQUENCE [LARGE SCALE GENOMIC DNA]</scope>
    <source>
        <strain evidence="7">cv. GT1</strain>
        <tissue evidence="6">Leaf</tissue>
    </source>
</reference>
<keyword evidence="3" id="KW-0611">Plant defense</keyword>
<dbReference type="Pfam" id="PF18052">
    <property type="entry name" value="Rx_N"/>
    <property type="match status" value="1"/>
</dbReference>
<evidence type="ECO:0000256" key="1">
    <source>
        <dbReference type="ARBA" id="ARBA00022737"/>
    </source>
</evidence>
<proteinExistence type="predicted"/>
<keyword evidence="2" id="KW-0547">Nucleotide-binding</keyword>
<dbReference type="GO" id="GO:0000166">
    <property type="term" value="F:nucleotide binding"/>
    <property type="evidence" value="ECO:0007669"/>
    <property type="project" value="UniProtKB-KW"/>
</dbReference>
<dbReference type="EMBL" id="JAAGAX010000002">
    <property type="protein sequence ID" value="KAF2322331.1"/>
    <property type="molecule type" value="Genomic_DNA"/>
</dbReference>
<name>A0A6A6N835_HEVBR</name>
<keyword evidence="4" id="KW-0732">Signal</keyword>
<keyword evidence="1" id="KW-0677">Repeat</keyword>
<evidence type="ECO:0000256" key="3">
    <source>
        <dbReference type="ARBA" id="ARBA00022821"/>
    </source>
</evidence>
<accession>A0A6A6N835</accession>
<evidence type="ECO:0000313" key="7">
    <source>
        <dbReference type="Proteomes" id="UP000467840"/>
    </source>
</evidence>
<organism evidence="6 7">
    <name type="scientific">Hevea brasiliensis</name>
    <name type="common">Para rubber tree</name>
    <name type="synonym">Siphonia brasiliensis</name>
    <dbReference type="NCBI Taxonomy" id="3981"/>
    <lineage>
        <taxon>Eukaryota</taxon>
        <taxon>Viridiplantae</taxon>
        <taxon>Streptophyta</taxon>
        <taxon>Embryophyta</taxon>
        <taxon>Tracheophyta</taxon>
        <taxon>Spermatophyta</taxon>
        <taxon>Magnoliopsida</taxon>
        <taxon>eudicotyledons</taxon>
        <taxon>Gunneridae</taxon>
        <taxon>Pentapetalae</taxon>
        <taxon>rosids</taxon>
        <taxon>fabids</taxon>
        <taxon>Malpighiales</taxon>
        <taxon>Euphorbiaceae</taxon>
        <taxon>Crotonoideae</taxon>
        <taxon>Micrandreae</taxon>
        <taxon>Hevea</taxon>
    </lineage>
</organism>
<feature type="chain" id="PRO_5025510480" description="Disease resistance N-terminal domain-containing protein" evidence="4">
    <location>
        <begin position="20"/>
        <end position="100"/>
    </location>
</feature>
<protein>
    <recommendedName>
        <fullName evidence="5">Disease resistance N-terminal domain-containing protein</fullName>
    </recommendedName>
</protein>
<evidence type="ECO:0000256" key="2">
    <source>
        <dbReference type="ARBA" id="ARBA00022741"/>
    </source>
</evidence>
<feature type="signal peptide" evidence="4">
    <location>
        <begin position="1"/>
        <end position="19"/>
    </location>
</feature>
<dbReference type="Gene3D" id="1.20.5.4130">
    <property type="match status" value="1"/>
</dbReference>
<keyword evidence="7" id="KW-1185">Reference proteome</keyword>
<dbReference type="InterPro" id="IPR041118">
    <property type="entry name" value="Rx_N"/>
</dbReference>
<gene>
    <name evidence="6" type="ORF">GH714_012301</name>
</gene>
<comment type="caution">
    <text evidence="6">The sequence shown here is derived from an EMBL/GenBank/DDBJ whole genome shotgun (WGS) entry which is preliminary data.</text>
</comment>